<dbReference type="AlphaFoldDB" id="A0A1H3TZK9"/>
<protein>
    <recommendedName>
        <fullName evidence="3">SGNH/GDSL hydrolase family protein</fullName>
    </recommendedName>
</protein>
<dbReference type="EMBL" id="FNPI01000017">
    <property type="protein sequence ID" value="SDZ55694.1"/>
    <property type="molecule type" value="Genomic_DNA"/>
</dbReference>
<accession>A0A1H3TZK9</accession>
<reference evidence="2" key="1">
    <citation type="submission" date="2016-10" db="EMBL/GenBank/DDBJ databases">
        <authorList>
            <person name="Varghese N."/>
            <person name="Submissions S."/>
        </authorList>
    </citation>
    <scope>NUCLEOTIDE SEQUENCE [LARGE SCALE GENOMIC DNA]</scope>
    <source>
        <strain evidence="2">SP</strain>
    </source>
</reference>
<dbReference type="STRING" id="1503961.SAMN05421736_11717"/>
<evidence type="ECO:0000313" key="2">
    <source>
        <dbReference type="Proteomes" id="UP000198935"/>
    </source>
</evidence>
<sequence length="288" mass="33180">MKRWVVLGMIILSAAAVFSGRFFYQSKLTEIAATAKQQNETMIEEQEQRRIQAIAEEKESEAAKINSLTDGLEPTIASLIQDRYFNDEEIHIVFMGSGALADSTNEGFTPWPELFKSKINEAFERDLFHVDVFAFSNKTSLNIIEENLHNNVAEEKSDIIVIEPFIWNDNGNVLIEHSLEALTMMISAIEREKEDILVILQPSQPVFESIYYPEEIEKLKHYAAENELLYIDHWKDWPDVNDEELLIYTDPSSDRGRMPTQEGHELWSDSVLKFFANVKANVSKEEEQ</sequence>
<name>A0A1H3TZK9_9BACI</name>
<dbReference type="Proteomes" id="UP000198935">
    <property type="component" value="Unassembled WGS sequence"/>
</dbReference>
<dbReference type="Gene3D" id="3.40.50.1110">
    <property type="entry name" value="SGNH hydrolase"/>
    <property type="match status" value="1"/>
</dbReference>
<dbReference type="OrthoDB" id="2451965at2"/>
<dbReference type="InterPro" id="IPR036514">
    <property type="entry name" value="SGNH_hydro_sf"/>
</dbReference>
<dbReference type="CDD" id="cd00229">
    <property type="entry name" value="SGNH_hydrolase"/>
    <property type="match status" value="1"/>
</dbReference>
<dbReference type="SUPFAM" id="SSF52266">
    <property type="entry name" value="SGNH hydrolase"/>
    <property type="match status" value="1"/>
</dbReference>
<evidence type="ECO:0008006" key="3">
    <source>
        <dbReference type="Google" id="ProtNLM"/>
    </source>
</evidence>
<keyword evidence="2" id="KW-1185">Reference proteome</keyword>
<evidence type="ECO:0000313" key="1">
    <source>
        <dbReference type="EMBL" id="SDZ55694.1"/>
    </source>
</evidence>
<gene>
    <name evidence="1" type="ORF">SAMN05421736_11717</name>
</gene>
<proteinExistence type="predicted"/>
<organism evidence="1 2">
    <name type="scientific">Evansella caseinilytica</name>
    <dbReference type="NCBI Taxonomy" id="1503961"/>
    <lineage>
        <taxon>Bacteria</taxon>
        <taxon>Bacillati</taxon>
        <taxon>Bacillota</taxon>
        <taxon>Bacilli</taxon>
        <taxon>Bacillales</taxon>
        <taxon>Bacillaceae</taxon>
        <taxon>Evansella</taxon>
    </lineage>
</organism>